<dbReference type="AlphaFoldDB" id="A0A366HLL1"/>
<reference evidence="1 2" key="1">
    <citation type="submission" date="2018-06" db="EMBL/GenBank/DDBJ databases">
        <title>Genomic Encyclopedia of Type Strains, Phase IV (KMG-IV): sequencing the most valuable type-strain genomes for metagenomic binning, comparative biology and taxonomic classification.</title>
        <authorList>
            <person name="Goeker M."/>
        </authorList>
    </citation>
    <scope>NUCLEOTIDE SEQUENCE [LARGE SCALE GENOMIC DNA]</scope>
    <source>
        <strain evidence="1 2">DSM 25532</strain>
    </source>
</reference>
<name>A0A366HLL1_9BACT</name>
<dbReference type="Proteomes" id="UP000253426">
    <property type="component" value="Unassembled WGS sequence"/>
</dbReference>
<comment type="caution">
    <text evidence="1">The sequence shown here is derived from an EMBL/GenBank/DDBJ whole genome shotgun (WGS) entry which is preliminary data.</text>
</comment>
<accession>A0A366HLL1</accession>
<gene>
    <name evidence="1" type="ORF">DES53_105153</name>
</gene>
<proteinExistence type="predicted"/>
<evidence type="ECO:0000313" key="2">
    <source>
        <dbReference type="Proteomes" id="UP000253426"/>
    </source>
</evidence>
<dbReference type="EMBL" id="QNRR01000005">
    <property type="protein sequence ID" value="RBP43754.1"/>
    <property type="molecule type" value="Genomic_DNA"/>
</dbReference>
<evidence type="ECO:0000313" key="1">
    <source>
        <dbReference type="EMBL" id="RBP43754.1"/>
    </source>
</evidence>
<sequence>MGWMEAIPTSDLLYSIKSESCSILHKHHWFQASVV</sequence>
<keyword evidence="2" id="KW-1185">Reference proteome</keyword>
<organism evidence="1 2">
    <name type="scientific">Roseimicrobium gellanilyticum</name>
    <dbReference type="NCBI Taxonomy" id="748857"/>
    <lineage>
        <taxon>Bacteria</taxon>
        <taxon>Pseudomonadati</taxon>
        <taxon>Verrucomicrobiota</taxon>
        <taxon>Verrucomicrobiia</taxon>
        <taxon>Verrucomicrobiales</taxon>
        <taxon>Verrucomicrobiaceae</taxon>
        <taxon>Roseimicrobium</taxon>
    </lineage>
</organism>
<protein>
    <submittedName>
        <fullName evidence="1">Uncharacterized protein</fullName>
    </submittedName>
</protein>